<name>A0ABP2A5H0_9HYPH</name>
<proteinExistence type="predicted"/>
<organism evidence="2 3">
    <name type="scientific">Chelatococcus sambhunathii</name>
    <dbReference type="NCBI Taxonomy" id="363953"/>
    <lineage>
        <taxon>Bacteria</taxon>
        <taxon>Pseudomonadati</taxon>
        <taxon>Pseudomonadota</taxon>
        <taxon>Alphaproteobacteria</taxon>
        <taxon>Hyphomicrobiales</taxon>
        <taxon>Chelatococcaceae</taxon>
        <taxon>Chelatococcus</taxon>
    </lineage>
</organism>
<protein>
    <recommendedName>
        <fullName evidence="1">DUF1828 domain-containing protein</fullName>
    </recommendedName>
</protein>
<keyword evidence="3" id="KW-1185">Reference proteome</keyword>
<dbReference type="Pfam" id="PF08861">
    <property type="entry name" value="DUF1828"/>
    <property type="match status" value="1"/>
</dbReference>
<gene>
    <name evidence="2" type="ORF">Ga0061061_1042</name>
</gene>
<sequence length="267" mass="29230">MNPVDVLQKALCGTITTRHLAGGVIAVGTEFSLSDGDRIGFYVTSANDGFWISDDGTTIPFLEAQGISFDGSTRASALSELLAEYGFSFNESDAELISGPFDEEALPEAAMRFVSLRLRLQDFLLLHPKSVANTFKDDVRRAMEIALEGKAHLAFDKIVSDHLPDIVADAVVERHGVTPIAVFFGTNDMRLTEAQVLRLEAKYQAQIPLRVVSIVESQRPTALSSRVLGRAMNRLDKVLVFRGEEQSAMHALMELIGVDLTINSLPH</sequence>
<evidence type="ECO:0000313" key="2">
    <source>
        <dbReference type="EMBL" id="CUA87785.1"/>
    </source>
</evidence>
<evidence type="ECO:0000259" key="1">
    <source>
        <dbReference type="Pfam" id="PF08861"/>
    </source>
</evidence>
<dbReference type="EMBL" id="CYHC01000004">
    <property type="protein sequence ID" value="CUA87785.1"/>
    <property type="molecule type" value="Genomic_DNA"/>
</dbReference>
<feature type="domain" description="DUF1828" evidence="1">
    <location>
        <begin position="29"/>
        <end position="119"/>
    </location>
</feature>
<dbReference type="RefSeq" id="WP_157672327.1">
    <property type="nucleotide sequence ID" value="NZ_CYHC01000004.1"/>
</dbReference>
<dbReference type="InterPro" id="IPR014960">
    <property type="entry name" value="DUF1828"/>
</dbReference>
<accession>A0ABP2A5H0</accession>
<comment type="caution">
    <text evidence="2">The sequence shown here is derived from an EMBL/GenBank/DDBJ whole genome shotgun (WGS) entry which is preliminary data.</text>
</comment>
<evidence type="ECO:0000313" key="3">
    <source>
        <dbReference type="Proteomes" id="UP000182178"/>
    </source>
</evidence>
<reference evidence="2 3" key="1">
    <citation type="submission" date="2015-08" db="EMBL/GenBank/DDBJ databases">
        <authorList>
            <person name="Varghese N."/>
        </authorList>
    </citation>
    <scope>NUCLEOTIDE SEQUENCE [LARGE SCALE GENOMIC DNA]</scope>
    <source>
        <strain evidence="2 3">DSM 18167</strain>
    </source>
</reference>
<dbReference type="Proteomes" id="UP000182178">
    <property type="component" value="Unassembled WGS sequence"/>
</dbReference>